<name>K2JQ98_9GAMM</name>
<dbReference type="Pfam" id="PF13723">
    <property type="entry name" value="Ketoacyl-synt_2"/>
    <property type="match status" value="1"/>
</dbReference>
<dbReference type="SUPFAM" id="SSF53901">
    <property type="entry name" value="Thiolase-like"/>
    <property type="match status" value="1"/>
</dbReference>
<feature type="domain" description="Beta-ketoacyl synthase-like N-terminal" evidence="1">
    <location>
        <begin position="23"/>
        <end position="229"/>
    </location>
</feature>
<evidence type="ECO:0000313" key="3">
    <source>
        <dbReference type="Proteomes" id="UP000006755"/>
    </source>
</evidence>
<accession>K2JQ98</accession>
<gene>
    <name evidence="2" type="ORF">B3C1_03625</name>
</gene>
<reference evidence="2 3" key="1">
    <citation type="journal article" date="2012" name="J. Bacteriol.">
        <title>Genome Sequence of Gallaecimonas xiamenensis Type Strain 3-C-1.</title>
        <authorList>
            <person name="Lai Q."/>
            <person name="Wang L."/>
            <person name="Wang W."/>
            <person name="Shao Z."/>
        </authorList>
    </citation>
    <scope>NUCLEOTIDE SEQUENCE [LARGE SCALE GENOMIC DNA]</scope>
    <source>
        <strain evidence="2 3">3-C-1</strain>
    </source>
</reference>
<dbReference type="RefSeq" id="WP_008482983.1">
    <property type="nucleotide sequence ID" value="NZ_AMRI01000004.1"/>
</dbReference>
<dbReference type="AlphaFoldDB" id="K2JQ98"/>
<dbReference type="eggNOG" id="COG0304">
    <property type="taxonomic scope" value="Bacteria"/>
</dbReference>
<dbReference type="PATRIC" id="fig|745411.4.peg.715"/>
<dbReference type="GO" id="GO:0016746">
    <property type="term" value="F:acyltransferase activity"/>
    <property type="evidence" value="ECO:0007669"/>
    <property type="project" value="InterPro"/>
</dbReference>
<keyword evidence="3" id="KW-1185">Reference proteome</keyword>
<organism evidence="2 3">
    <name type="scientific">Gallaecimonas xiamenensis 3-C-1</name>
    <dbReference type="NCBI Taxonomy" id="745411"/>
    <lineage>
        <taxon>Bacteria</taxon>
        <taxon>Pseudomonadati</taxon>
        <taxon>Pseudomonadota</taxon>
        <taxon>Gammaproteobacteria</taxon>
        <taxon>Enterobacterales</taxon>
        <taxon>Gallaecimonadaceae</taxon>
        <taxon>Gallaecimonas</taxon>
    </lineage>
</organism>
<dbReference type="Proteomes" id="UP000006755">
    <property type="component" value="Unassembled WGS sequence"/>
</dbReference>
<dbReference type="InterPro" id="IPR014030">
    <property type="entry name" value="Ketoacyl_synth_N"/>
</dbReference>
<dbReference type="STRING" id="745411.B3C1_03625"/>
<evidence type="ECO:0000259" key="1">
    <source>
        <dbReference type="Pfam" id="PF13723"/>
    </source>
</evidence>
<protein>
    <recommendedName>
        <fullName evidence="1">Beta-ketoacyl synthase-like N-terminal domain-containing protein</fullName>
    </recommendedName>
</protein>
<evidence type="ECO:0000313" key="2">
    <source>
        <dbReference type="EMBL" id="EKE76652.1"/>
    </source>
</evidence>
<comment type="caution">
    <text evidence="2">The sequence shown here is derived from an EMBL/GenBank/DDBJ whole genome shotgun (WGS) entry which is preliminary data.</text>
</comment>
<proteinExistence type="predicted"/>
<dbReference type="InterPro" id="IPR016039">
    <property type="entry name" value="Thiolase-like"/>
</dbReference>
<sequence length="232" mass="24891">MTLSFSLVAWSAWSPGLASTEQWRQWHQDGSLGDESAPDLSWVPLAQRRRLSSLTRIQLACAQQVLADDSLPVIFATHHGELHRTFQLLTELGQDEPLSPTHFSLSVHNAAAGLLSILRQDQAPANVVVGGDDCLVLGLLEAAALLGSGTDELVLVVGDQAVPEPYLVFQQGQQRDHALALRIKAGNQVTLTSGQGGCAAPWPLAMQLAGLLAAGASGPLQLTDREWQWQQV</sequence>
<dbReference type="EMBL" id="AMRI01000004">
    <property type="protein sequence ID" value="EKE76652.1"/>
    <property type="molecule type" value="Genomic_DNA"/>
</dbReference>
<dbReference type="OrthoDB" id="9798676at2"/>